<feature type="compositionally biased region" description="Basic and acidic residues" evidence="1">
    <location>
        <begin position="191"/>
        <end position="203"/>
    </location>
</feature>
<protein>
    <submittedName>
        <fullName evidence="2">Uncharacterized protein</fullName>
    </submittedName>
</protein>
<feature type="compositionally biased region" description="Basic and acidic residues" evidence="1">
    <location>
        <begin position="95"/>
        <end position="104"/>
    </location>
</feature>
<accession>A0A388KL77</accession>
<dbReference type="AlphaFoldDB" id="A0A388KL77"/>
<feature type="region of interest" description="Disordered" evidence="1">
    <location>
        <begin position="95"/>
        <end position="121"/>
    </location>
</feature>
<dbReference type="Proteomes" id="UP000265515">
    <property type="component" value="Unassembled WGS sequence"/>
</dbReference>
<proteinExistence type="predicted"/>
<sequence length="203" mass="24233">MAIGNLGIESLRGNTIPQTENKETYAMMREYFAAMACERRVRLEREARKVELRREEEARTEREHRRKQMLLERRQYEKDCDERLLRRIRDKFRGNEDSEGERKNVKSRKNTISRNEYGETKEKEKKRLLRMIASLERVGEEEEDGEELVELRRRAATLRLAMEKRKHLVVESPMGNIPLMVTPTKGQRTSLSKEAKTRIEKIR</sequence>
<reference evidence="2 3" key="1">
    <citation type="journal article" date="2018" name="Cell">
        <title>The Chara Genome: Secondary Complexity and Implications for Plant Terrestrialization.</title>
        <authorList>
            <person name="Nishiyama T."/>
            <person name="Sakayama H."/>
            <person name="Vries J.D."/>
            <person name="Buschmann H."/>
            <person name="Saint-Marcoux D."/>
            <person name="Ullrich K.K."/>
            <person name="Haas F.B."/>
            <person name="Vanderstraeten L."/>
            <person name="Becker D."/>
            <person name="Lang D."/>
            <person name="Vosolsobe S."/>
            <person name="Rombauts S."/>
            <person name="Wilhelmsson P.K.I."/>
            <person name="Janitza P."/>
            <person name="Kern R."/>
            <person name="Heyl A."/>
            <person name="Rumpler F."/>
            <person name="Villalobos L.I.A.C."/>
            <person name="Clay J.M."/>
            <person name="Skokan R."/>
            <person name="Toyoda A."/>
            <person name="Suzuki Y."/>
            <person name="Kagoshima H."/>
            <person name="Schijlen E."/>
            <person name="Tajeshwar N."/>
            <person name="Catarino B."/>
            <person name="Hetherington A.J."/>
            <person name="Saltykova A."/>
            <person name="Bonnot C."/>
            <person name="Breuninger H."/>
            <person name="Symeonidi A."/>
            <person name="Radhakrishnan G.V."/>
            <person name="Van Nieuwerburgh F."/>
            <person name="Deforce D."/>
            <person name="Chang C."/>
            <person name="Karol K.G."/>
            <person name="Hedrich R."/>
            <person name="Ulvskov P."/>
            <person name="Glockner G."/>
            <person name="Delwiche C.F."/>
            <person name="Petrasek J."/>
            <person name="Van de Peer Y."/>
            <person name="Friml J."/>
            <person name="Beilby M."/>
            <person name="Dolan L."/>
            <person name="Kohara Y."/>
            <person name="Sugano S."/>
            <person name="Fujiyama A."/>
            <person name="Delaux P.-M."/>
            <person name="Quint M."/>
            <person name="TheiBen G."/>
            <person name="Hagemann M."/>
            <person name="Harholt J."/>
            <person name="Dunand C."/>
            <person name="Zachgo S."/>
            <person name="Langdale J."/>
            <person name="Maumus F."/>
            <person name="Straeten D.V.D."/>
            <person name="Gould S.B."/>
            <person name="Rensing S.A."/>
        </authorList>
    </citation>
    <scope>NUCLEOTIDE SEQUENCE [LARGE SCALE GENOMIC DNA]</scope>
    <source>
        <strain evidence="2 3">S276</strain>
    </source>
</reference>
<evidence type="ECO:0000256" key="1">
    <source>
        <dbReference type="SAM" id="MobiDB-lite"/>
    </source>
</evidence>
<dbReference type="Gramene" id="GBG70713">
    <property type="protein sequence ID" value="GBG70713"/>
    <property type="gene ID" value="CBR_g8012"/>
</dbReference>
<name>A0A388KL77_CHABU</name>
<feature type="region of interest" description="Disordered" evidence="1">
    <location>
        <begin position="176"/>
        <end position="203"/>
    </location>
</feature>
<dbReference type="EMBL" id="BFEA01000135">
    <property type="protein sequence ID" value="GBG70713.1"/>
    <property type="molecule type" value="Genomic_DNA"/>
</dbReference>
<organism evidence="2 3">
    <name type="scientific">Chara braunii</name>
    <name type="common">Braun's stonewort</name>
    <dbReference type="NCBI Taxonomy" id="69332"/>
    <lineage>
        <taxon>Eukaryota</taxon>
        <taxon>Viridiplantae</taxon>
        <taxon>Streptophyta</taxon>
        <taxon>Charophyceae</taxon>
        <taxon>Charales</taxon>
        <taxon>Characeae</taxon>
        <taxon>Chara</taxon>
    </lineage>
</organism>
<evidence type="ECO:0000313" key="2">
    <source>
        <dbReference type="EMBL" id="GBG70713.1"/>
    </source>
</evidence>
<gene>
    <name evidence="2" type="ORF">CBR_g8012</name>
</gene>
<keyword evidence="3" id="KW-1185">Reference proteome</keyword>
<evidence type="ECO:0000313" key="3">
    <source>
        <dbReference type="Proteomes" id="UP000265515"/>
    </source>
</evidence>
<comment type="caution">
    <text evidence="2">The sequence shown here is derived from an EMBL/GenBank/DDBJ whole genome shotgun (WGS) entry which is preliminary data.</text>
</comment>